<dbReference type="EMBL" id="LT598653">
    <property type="protein sequence ID" value="SBV31869.1"/>
    <property type="molecule type" value="Genomic_DNA"/>
</dbReference>
<gene>
    <name evidence="1" type="ORF">SPPYR_0749</name>
</gene>
<evidence type="ECO:0000313" key="1">
    <source>
        <dbReference type="EMBL" id="SBV31869.1"/>
    </source>
</evidence>
<proteinExistence type="predicted"/>
<organism evidence="1">
    <name type="scientific">uncultured Sphingopyxis sp</name>
    <dbReference type="NCBI Taxonomy" id="310581"/>
    <lineage>
        <taxon>Bacteria</taxon>
        <taxon>Pseudomonadati</taxon>
        <taxon>Pseudomonadota</taxon>
        <taxon>Alphaproteobacteria</taxon>
        <taxon>Sphingomonadales</taxon>
        <taxon>Sphingomonadaceae</taxon>
        <taxon>Sphingopyxis</taxon>
        <taxon>environmental samples</taxon>
    </lineage>
</organism>
<accession>A0A1Y5PPC6</accession>
<dbReference type="KEGG" id="sphu:SPPYR_0749"/>
<name>A0A1Y5PPC6_9SPHN</name>
<reference evidence="1" key="1">
    <citation type="submission" date="2016-03" db="EMBL/GenBank/DDBJ databases">
        <authorList>
            <person name="Ploux O."/>
        </authorList>
    </citation>
    <scope>NUCLEOTIDE SEQUENCE</scope>
    <source>
        <strain evidence="1">UC10</strain>
    </source>
</reference>
<sequence>MTPVFHKIRRRTMHIEQQMEELRAELSWCGDEAERRQIEAELRLAKRQWRRAGRADRRSEIAYLR</sequence>
<dbReference type="AlphaFoldDB" id="A0A1Y5PPC6"/>
<protein>
    <submittedName>
        <fullName evidence="1">Uncharacterized protein</fullName>
    </submittedName>
</protein>